<dbReference type="OrthoDB" id="7280471at2"/>
<dbReference type="Proteomes" id="UP000240653">
    <property type="component" value="Unassembled WGS sequence"/>
</dbReference>
<evidence type="ECO:0000256" key="4">
    <source>
        <dbReference type="ARBA" id="ARBA00022475"/>
    </source>
</evidence>
<evidence type="ECO:0000256" key="9">
    <source>
        <dbReference type="ARBA" id="ARBA00022989"/>
    </source>
</evidence>
<dbReference type="GO" id="GO:0020037">
    <property type="term" value="F:heme binding"/>
    <property type="evidence" value="ECO:0007669"/>
    <property type="project" value="TreeGrafter"/>
</dbReference>
<dbReference type="Pfam" id="PF01292">
    <property type="entry name" value="Ni_hydr_CYTB"/>
    <property type="match status" value="1"/>
</dbReference>
<dbReference type="InterPro" id="IPR016174">
    <property type="entry name" value="Di-haem_cyt_TM"/>
</dbReference>
<accession>A0A2P7SAU6</accession>
<evidence type="ECO:0000256" key="11">
    <source>
        <dbReference type="ARBA" id="ARBA00023136"/>
    </source>
</evidence>
<dbReference type="InterPro" id="IPR011577">
    <property type="entry name" value="Cyt_b561_bac/Ni-Hgenase"/>
</dbReference>
<keyword evidence="16" id="KW-1185">Reference proteome</keyword>
<reference evidence="15 16" key="1">
    <citation type="submission" date="2018-03" db="EMBL/GenBank/DDBJ databases">
        <title>The draft genome of Mesorhizobium soli JCM 19897.</title>
        <authorList>
            <person name="Li L."/>
            <person name="Liu L."/>
            <person name="Liang L."/>
            <person name="Wang T."/>
            <person name="Zhang X."/>
        </authorList>
    </citation>
    <scope>NUCLEOTIDE SEQUENCE [LARGE SCALE GENOMIC DNA]</scope>
    <source>
        <strain evidence="15 16">JCM 19897</strain>
    </source>
</reference>
<feature type="transmembrane region" description="Helical" evidence="13">
    <location>
        <begin position="12"/>
        <end position="30"/>
    </location>
</feature>
<keyword evidence="11 13" id="KW-0472">Membrane</keyword>
<evidence type="ECO:0000256" key="3">
    <source>
        <dbReference type="ARBA" id="ARBA00022448"/>
    </source>
</evidence>
<keyword evidence="10" id="KW-0408">Iron</keyword>
<organism evidence="15 16">
    <name type="scientific">Pseudaminobacter soli</name>
    <name type="common">ex Li et al. 2025</name>
    <dbReference type="NCBI Taxonomy" id="1295366"/>
    <lineage>
        <taxon>Bacteria</taxon>
        <taxon>Pseudomonadati</taxon>
        <taxon>Pseudomonadota</taxon>
        <taxon>Alphaproteobacteria</taxon>
        <taxon>Hyphomicrobiales</taxon>
        <taxon>Phyllobacteriaceae</taxon>
        <taxon>Pseudaminobacter</taxon>
    </lineage>
</organism>
<keyword evidence="7" id="KW-0479">Metal-binding</keyword>
<evidence type="ECO:0000256" key="10">
    <source>
        <dbReference type="ARBA" id="ARBA00023004"/>
    </source>
</evidence>
<evidence type="ECO:0000256" key="8">
    <source>
        <dbReference type="ARBA" id="ARBA00022982"/>
    </source>
</evidence>
<keyword evidence="9 13" id="KW-1133">Transmembrane helix</keyword>
<evidence type="ECO:0000256" key="1">
    <source>
        <dbReference type="ARBA" id="ARBA00001970"/>
    </source>
</evidence>
<feature type="transmembrane region" description="Helical" evidence="13">
    <location>
        <begin position="147"/>
        <end position="165"/>
    </location>
</feature>
<comment type="similarity">
    <text evidence="12">Belongs to the cytochrome b561 family.</text>
</comment>
<dbReference type="RefSeq" id="WP_106725276.1">
    <property type="nucleotide sequence ID" value="NZ_PXYL01000008.1"/>
</dbReference>
<keyword evidence="6 13" id="KW-0812">Transmembrane</keyword>
<feature type="transmembrane region" description="Helical" evidence="13">
    <location>
        <begin position="42"/>
        <end position="64"/>
    </location>
</feature>
<evidence type="ECO:0000256" key="2">
    <source>
        <dbReference type="ARBA" id="ARBA00004651"/>
    </source>
</evidence>
<evidence type="ECO:0000313" key="15">
    <source>
        <dbReference type="EMBL" id="PSJ59481.1"/>
    </source>
</evidence>
<sequence>MQSSTYAPVQKALHWLIFLLVIGLYGLTYGEDFFPRGDPGRATIWWLHISFGVLLAALVVLRVATRLSLGAPKLPAAMNAMEQKLAHAAHLLLYALLVIIPVLGIFLTWFRGDALTFFGLFTIPSPVTPDRDTAGIIREAHSLCANLILIVVGLHAVAALWHHFIRKDDVLRRMLPGT</sequence>
<evidence type="ECO:0000313" key="16">
    <source>
        <dbReference type="Proteomes" id="UP000240653"/>
    </source>
</evidence>
<name>A0A2P7SAU6_9HYPH</name>
<keyword evidence="3" id="KW-0813">Transport</keyword>
<evidence type="ECO:0000259" key="14">
    <source>
        <dbReference type="Pfam" id="PF01292"/>
    </source>
</evidence>
<comment type="subcellular location">
    <subcellularLocation>
        <location evidence="2">Cell membrane</location>
        <topology evidence="2">Multi-pass membrane protein</topology>
    </subcellularLocation>
</comment>
<protein>
    <submittedName>
        <fullName evidence="15">Cytochrome B</fullName>
    </submittedName>
</protein>
<dbReference type="GO" id="GO:0009055">
    <property type="term" value="F:electron transfer activity"/>
    <property type="evidence" value="ECO:0007669"/>
    <property type="project" value="InterPro"/>
</dbReference>
<dbReference type="GO" id="GO:0005886">
    <property type="term" value="C:plasma membrane"/>
    <property type="evidence" value="ECO:0007669"/>
    <property type="project" value="UniProtKB-SubCell"/>
</dbReference>
<dbReference type="EMBL" id="PXYL01000008">
    <property type="protein sequence ID" value="PSJ59481.1"/>
    <property type="molecule type" value="Genomic_DNA"/>
</dbReference>
<evidence type="ECO:0000256" key="5">
    <source>
        <dbReference type="ARBA" id="ARBA00022617"/>
    </source>
</evidence>
<gene>
    <name evidence="15" type="ORF">C7I85_17460</name>
</gene>
<keyword evidence="4" id="KW-1003">Cell membrane</keyword>
<dbReference type="Gene3D" id="1.20.950.20">
    <property type="entry name" value="Transmembrane di-heme cytochromes, Chain C"/>
    <property type="match status" value="1"/>
</dbReference>
<proteinExistence type="inferred from homology"/>
<dbReference type="GO" id="GO:0022904">
    <property type="term" value="P:respiratory electron transport chain"/>
    <property type="evidence" value="ECO:0007669"/>
    <property type="project" value="InterPro"/>
</dbReference>
<comment type="cofactor">
    <cofactor evidence="1">
        <name>heme b</name>
        <dbReference type="ChEBI" id="CHEBI:60344"/>
    </cofactor>
</comment>
<dbReference type="SUPFAM" id="SSF81342">
    <property type="entry name" value="Transmembrane di-heme cytochromes"/>
    <property type="match status" value="1"/>
</dbReference>
<evidence type="ECO:0000256" key="13">
    <source>
        <dbReference type="SAM" id="Phobius"/>
    </source>
</evidence>
<keyword evidence="8" id="KW-0249">Electron transport</keyword>
<dbReference type="AlphaFoldDB" id="A0A2P7SAU6"/>
<dbReference type="PANTHER" id="PTHR30529:SF1">
    <property type="entry name" value="CYTOCHROME B561 HOMOLOG 2"/>
    <property type="match status" value="1"/>
</dbReference>
<feature type="transmembrane region" description="Helical" evidence="13">
    <location>
        <begin position="85"/>
        <end position="110"/>
    </location>
</feature>
<evidence type="ECO:0000256" key="6">
    <source>
        <dbReference type="ARBA" id="ARBA00022692"/>
    </source>
</evidence>
<evidence type="ECO:0000256" key="12">
    <source>
        <dbReference type="ARBA" id="ARBA00037975"/>
    </source>
</evidence>
<dbReference type="InterPro" id="IPR052168">
    <property type="entry name" value="Cytochrome_b561_oxidase"/>
</dbReference>
<dbReference type="GO" id="GO:0046872">
    <property type="term" value="F:metal ion binding"/>
    <property type="evidence" value="ECO:0007669"/>
    <property type="project" value="UniProtKB-KW"/>
</dbReference>
<comment type="caution">
    <text evidence="15">The sequence shown here is derived from an EMBL/GenBank/DDBJ whole genome shotgun (WGS) entry which is preliminary data.</text>
</comment>
<dbReference type="PANTHER" id="PTHR30529">
    <property type="entry name" value="CYTOCHROME B561"/>
    <property type="match status" value="1"/>
</dbReference>
<feature type="domain" description="Cytochrome b561 bacterial/Ni-hydrogenase" evidence="14">
    <location>
        <begin position="6"/>
        <end position="177"/>
    </location>
</feature>
<evidence type="ECO:0000256" key="7">
    <source>
        <dbReference type="ARBA" id="ARBA00022723"/>
    </source>
</evidence>
<keyword evidence="5" id="KW-0349">Heme</keyword>